<keyword evidence="1" id="KW-0602">Photosynthesis</keyword>
<dbReference type="SUPFAM" id="SSF50939">
    <property type="entry name" value="Sialidases"/>
    <property type="match status" value="1"/>
</dbReference>
<dbReference type="InterPro" id="IPR036278">
    <property type="entry name" value="Sialidase_sf"/>
</dbReference>
<gene>
    <name evidence="4" type="ORF">RI845_09885</name>
</gene>
<dbReference type="Pfam" id="PF14870">
    <property type="entry name" value="PSII_BNR"/>
    <property type="match status" value="2"/>
</dbReference>
<dbReference type="InterPro" id="IPR028203">
    <property type="entry name" value="PSII_CF48-like_dom"/>
</dbReference>
<evidence type="ECO:0000313" key="4">
    <source>
        <dbReference type="EMBL" id="WNC66849.1"/>
    </source>
</evidence>
<dbReference type="Proteomes" id="UP001248581">
    <property type="component" value="Chromosome"/>
</dbReference>
<sequence>MKYLQNIMLSKRVRDPFVHFIFACAGIFFTTIVYAQSDALEDSSQMSDNAEHSLLMDISKTESKLIAVGERGHIVYQNAGSNEWLQAQVPVRVTLTSTFFIDDLHGWAVGHDGVVLSTTDGGEQWQKLLDGIAVNKMMINHGEKLLESTLKAIEVAGDDELDELNEALENWQFFVDDAYAFSDEGASRPFLDVWFQNKNEGFVVGAFGLILRTVDAGKSWTPWTEKLNNFDGFHLNAIEQIGDDLYIAAEAGTLFRSIDKGQTWQSLESPYEGSFFGIVGHSDKTLIAFGLRGNAYISYDKGIDWEKINTSVESSLYGGHTINENQFVLVGAGGAILHIDNKGQVIKSHTSQYKLPISSVITETAINGKPSRLIISGIGGIQTINQVSKG</sequence>
<proteinExistence type="predicted"/>
<evidence type="ECO:0000256" key="1">
    <source>
        <dbReference type="ARBA" id="ARBA00022531"/>
    </source>
</evidence>
<dbReference type="PANTHER" id="PTHR47199:SF2">
    <property type="entry name" value="PHOTOSYSTEM II STABILITY_ASSEMBLY FACTOR HCF136, CHLOROPLASTIC"/>
    <property type="match status" value="1"/>
</dbReference>
<dbReference type="Gene3D" id="2.130.10.10">
    <property type="entry name" value="YVTN repeat-like/Quinoprotein amine dehydrogenase"/>
    <property type="match status" value="1"/>
</dbReference>
<keyword evidence="2" id="KW-0604">Photosystem II</keyword>
<dbReference type="InterPro" id="IPR015943">
    <property type="entry name" value="WD40/YVTN_repeat-like_dom_sf"/>
</dbReference>
<accession>A0ABY9TDV4</accession>
<keyword evidence="5" id="KW-1185">Reference proteome</keyword>
<evidence type="ECO:0000259" key="3">
    <source>
        <dbReference type="Pfam" id="PF14870"/>
    </source>
</evidence>
<protein>
    <submittedName>
        <fullName evidence="4">YCF48-related protein</fullName>
    </submittedName>
</protein>
<dbReference type="PANTHER" id="PTHR47199">
    <property type="entry name" value="PHOTOSYSTEM II STABILITY/ASSEMBLY FACTOR HCF136, CHLOROPLASTIC"/>
    <property type="match status" value="1"/>
</dbReference>
<feature type="domain" description="Photosynthesis system II assembly factor Ycf48/Hcf136-like" evidence="3">
    <location>
        <begin position="79"/>
        <end position="127"/>
    </location>
</feature>
<name>A0ABY9TDV4_9GAMM</name>
<evidence type="ECO:0000313" key="5">
    <source>
        <dbReference type="Proteomes" id="UP001248581"/>
    </source>
</evidence>
<dbReference type="EMBL" id="CP134146">
    <property type="protein sequence ID" value="WNC66849.1"/>
    <property type="molecule type" value="Genomic_DNA"/>
</dbReference>
<evidence type="ECO:0000256" key="2">
    <source>
        <dbReference type="ARBA" id="ARBA00023276"/>
    </source>
</evidence>
<dbReference type="RefSeq" id="WP_348386014.1">
    <property type="nucleotide sequence ID" value="NZ_CP134146.1"/>
</dbReference>
<organism evidence="4 5">
    <name type="scientific">Thalassotalea nanhaiensis</name>
    <dbReference type="NCBI Taxonomy" id="3065648"/>
    <lineage>
        <taxon>Bacteria</taxon>
        <taxon>Pseudomonadati</taxon>
        <taxon>Pseudomonadota</taxon>
        <taxon>Gammaproteobacteria</taxon>
        <taxon>Alteromonadales</taxon>
        <taxon>Colwelliaceae</taxon>
        <taxon>Thalassotalea</taxon>
    </lineage>
</organism>
<reference evidence="5" key="1">
    <citation type="submission" date="2023-09" db="EMBL/GenBank/DDBJ databases">
        <authorList>
            <person name="Li S."/>
            <person name="Li X."/>
            <person name="Zhang C."/>
            <person name="Zhao Z."/>
        </authorList>
    </citation>
    <scope>NUCLEOTIDE SEQUENCE [LARGE SCALE GENOMIC DNA]</scope>
    <source>
        <strain evidence="5">SQ345</strain>
    </source>
</reference>
<feature type="domain" description="Photosynthesis system II assembly factor Ycf48/Hcf136-like" evidence="3">
    <location>
        <begin position="190"/>
        <end position="330"/>
    </location>
</feature>